<name>A0A5C3QCU9_9AGAR</name>
<comment type="similarity">
    <text evidence="2 8">Belongs to the major facilitator superfamily. Nitrate/nitrite porter (TC 2.A.1.8) family.</text>
</comment>
<evidence type="ECO:0000256" key="6">
    <source>
        <dbReference type="ARBA" id="ARBA00023063"/>
    </source>
</evidence>
<dbReference type="PANTHER" id="PTHR23515">
    <property type="entry name" value="HIGH-AFFINITY NITRATE TRANSPORTER 2.3"/>
    <property type="match status" value="1"/>
</dbReference>
<dbReference type="GO" id="GO:0015112">
    <property type="term" value="F:nitrate transmembrane transporter activity"/>
    <property type="evidence" value="ECO:0007669"/>
    <property type="project" value="UniProtKB-UniRule"/>
</dbReference>
<dbReference type="InterPro" id="IPR011701">
    <property type="entry name" value="MFS"/>
</dbReference>
<dbReference type="InterPro" id="IPR044772">
    <property type="entry name" value="NO3_transporter"/>
</dbReference>
<keyword evidence="5 8" id="KW-1133">Transmembrane helix</keyword>
<evidence type="ECO:0000256" key="9">
    <source>
        <dbReference type="SAM" id="MobiDB-lite"/>
    </source>
</evidence>
<evidence type="ECO:0000256" key="3">
    <source>
        <dbReference type="ARBA" id="ARBA00022448"/>
    </source>
</evidence>
<accession>A0A5C3QCU9</accession>
<gene>
    <name evidence="11" type="ORF">BDV98DRAFT_551609</name>
</gene>
<dbReference type="EMBL" id="ML178834">
    <property type="protein sequence ID" value="TFK99366.1"/>
    <property type="molecule type" value="Genomic_DNA"/>
</dbReference>
<evidence type="ECO:0000256" key="7">
    <source>
        <dbReference type="ARBA" id="ARBA00023136"/>
    </source>
</evidence>
<dbReference type="InterPro" id="IPR020846">
    <property type="entry name" value="MFS_dom"/>
</dbReference>
<feature type="transmembrane region" description="Helical" evidence="8">
    <location>
        <begin position="466"/>
        <end position="486"/>
    </location>
</feature>
<dbReference type="AlphaFoldDB" id="A0A5C3QCU9"/>
<keyword evidence="7 8" id="KW-0472">Membrane</keyword>
<protein>
    <recommendedName>
        <fullName evidence="8">Nitrate/nitrite transporter</fullName>
    </recommendedName>
</protein>
<feature type="transmembrane region" description="Helical" evidence="8">
    <location>
        <begin position="401"/>
        <end position="422"/>
    </location>
</feature>
<feature type="transmembrane region" description="Helical" evidence="8">
    <location>
        <begin position="157"/>
        <end position="177"/>
    </location>
</feature>
<dbReference type="SUPFAM" id="SSF103473">
    <property type="entry name" value="MFS general substrate transporter"/>
    <property type="match status" value="1"/>
</dbReference>
<feature type="transmembrane region" description="Helical" evidence="8">
    <location>
        <begin position="332"/>
        <end position="353"/>
    </location>
</feature>
<keyword evidence="12" id="KW-1185">Reference proteome</keyword>
<sequence>MAQTSSRSTSPSHQDSKVADSEAPKFTWASLWQKPSINSLNGKSYTLPIFNLNNPYGRNFHLAWLGFFVAFLLIVCSHSGFAFPPLIPEAIKADLGLTSAQVANSNIVALSATLIVRLISGPLVDRYGPRIVMASLLILGAIPSGLAGTANNASSLYVIRFFIGILGGTFVPCQAWTSSFFDKNIVGTANAFVGGWGMSTYAIMVSLYSRLHSVMDRSKAWRVAFVAVPVPTLLLTAALTLIYGTDHPAGKWSDRHKFAAGLTGAAATQAEKANEKDKETGAVTVHEVNSTDLHELHTEHKNIVTVDIAVNQPLTFKSAMQILSNPLTWLPALAYMTTFGFELAVDSVLAHVLMDIDKNLTLLNAGYLASVFGLLNIWTRPFGGYVADRLYVRFGVAAKKWITLVLGVLQGVFTVGFGYYIHNLEHPDLGVVMGFIVLIAICNEMANGTNFSLVPHCNSYNNGVMSGLVGAFGNVGGIFFALIFRFQPHRGTPWIISGFFALGVNLVLMAFPAPRA</sequence>
<keyword evidence="8" id="KW-1003">Cell membrane</keyword>
<feature type="transmembrane region" description="Helical" evidence="8">
    <location>
        <begin position="62"/>
        <end position="83"/>
    </location>
</feature>
<feature type="transmembrane region" description="Helical" evidence="8">
    <location>
        <begin position="360"/>
        <end position="381"/>
    </location>
</feature>
<dbReference type="Proteomes" id="UP000305067">
    <property type="component" value="Unassembled WGS sequence"/>
</dbReference>
<keyword evidence="4 8" id="KW-0812">Transmembrane</keyword>
<feature type="region of interest" description="Disordered" evidence="9">
    <location>
        <begin position="1"/>
        <end position="20"/>
    </location>
</feature>
<evidence type="ECO:0000256" key="1">
    <source>
        <dbReference type="ARBA" id="ARBA00004141"/>
    </source>
</evidence>
<organism evidence="11 12">
    <name type="scientific">Pterulicium gracile</name>
    <dbReference type="NCBI Taxonomy" id="1884261"/>
    <lineage>
        <taxon>Eukaryota</taxon>
        <taxon>Fungi</taxon>
        <taxon>Dikarya</taxon>
        <taxon>Basidiomycota</taxon>
        <taxon>Agaricomycotina</taxon>
        <taxon>Agaricomycetes</taxon>
        <taxon>Agaricomycetidae</taxon>
        <taxon>Agaricales</taxon>
        <taxon>Pleurotineae</taxon>
        <taxon>Pterulaceae</taxon>
        <taxon>Pterulicium</taxon>
    </lineage>
</organism>
<dbReference type="GO" id="GO:0015113">
    <property type="term" value="F:nitrite transmembrane transporter activity"/>
    <property type="evidence" value="ECO:0007669"/>
    <property type="project" value="InterPro"/>
</dbReference>
<dbReference type="GO" id="GO:0042128">
    <property type="term" value="P:nitrate assimilation"/>
    <property type="evidence" value="ECO:0007669"/>
    <property type="project" value="UniProtKB-UniRule"/>
</dbReference>
<evidence type="ECO:0000256" key="8">
    <source>
        <dbReference type="RuleBase" id="RU366033"/>
    </source>
</evidence>
<evidence type="ECO:0000256" key="5">
    <source>
        <dbReference type="ARBA" id="ARBA00022989"/>
    </source>
</evidence>
<feature type="compositionally biased region" description="Polar residues" evidence="9">
    <location>
        <begin position="1"/>
        <end position="13"/>
    </location>
</feature>
<dbReference type="STRING" id="1884261.A0A5C3QCU9"/>
<dbReference type="NCBIfam" id="TIGR00886">
    <property type="entry name" value="2A0108"/>
    <property type="match status" value="1"/>
</dbReference>
<keyword evidence="3 8" id="KW-0813">Transport</keyword>
<evidence type="ECO:0000259" key="10">
    <source>
        <dbReference type="PROSITE" id="PS50850"/>
    </source>
</evidence>
<dbReference type="PROSITE" id="PS50850">
    <property type="entry name" value="MFS"/>
    <property type="match status" value="1"/>
</dbReference>
<evidence type="ECO:0000313" key="11">
    <source>
        <dbReference type="EMBL" id="TFK99366.1"/>
    </source>
</evidence>
<dbReference type="Pfam" id="PF07690">
    <property type="entry name" value="MFS_1"/>
    <property type="match status" value="1"/>
</dbReference>
<reference evidence="11 12" key="1">
    <citation type="journal article" date="2019" name="Nat. Ecol. Evol.">
        <title>Megaphylogeny resolves global patterns of mushroom evolution.</title>
        <authorList>
            <person name="Varga T."/>
            <person name="Krizsan K."/>
            <person name="Foldi C."/>
            <person name="Dima B."/>
            <person name="Sanchez-Garcia M."/>
            <person name="Sanchez-Ramirez S."/>
            <person name="Szollosi G.J."/>
            <person name="Szarkandi J.G."/>
            <person name="Papp V."/>
            <person name="Albert L."/>
            <person name="Andreopoulos W."/>
            <person name="Angelini C."/>
            <person name="Antonin V."/>
            <person name="Barry K.W."/>
            <person name="Bougher N.L."/>
            <person name="Buchanan P."/>
            <person name="Buyck B."/>
            <person name="Bense V."/>
            <person name="Catcheside P."/>
            <person name="Chovatia M."/>
            <person name="Cooper J."/>
            <person name="Damon W."/>
            <person name="Desjardin D."/>
            <person name="Finy P."/>
            <person name="Geml J."/>
            <person name="Haridas S."/>
            <person name="Hughes K."/>
            <person name="Justo A."/>
            <person name="Karasinski D."/>
            <person name="Kautmanova I."/>
            <person name="Kiss B."/>
            <person name="Kocsube S."/>
            <person name="Kotiranta H."/>
            <person name="LaButti K.M."/>
            <person name="Lechner B.E."/>
            <person name="Liimatainen K."/>
            <person name="Lipzen A."/>
            <person name="Lukacs Z."/>
            <person name="Mihaltcheva S."/>
            <person name="Morgado L.N."/>
            <person name="Niskanen T."/>
            <person name="Noordeloos M.E."/>
            <person name="Ohm R.A."/>
            <person name="Ortiz-Santana B."/>
            <person name="Ovrebo C."/>
            <person name="Racz N."/>
            <person name="Riley R."/>
            <person name="Savchenko A."/>
            <person name="Shiryaev A."/>
            <person name="Soop K."/>
            <person name="Spirin V."/>
            <person name="Szebenyi C."/>
            <person name="Tomsovsky M."/>
            <person name="Tulloss R.E."/>
            <person name="Uehling J."/>
            <person name="Grigoriev I.V."/>
            <person name="Vagvolgyi C."/>
            <person name="Papp T."/>
            <person name="Martin F.M."/>
            <person name="Miettinen O."/>
            <person name="Hibbett D.S."/>
            <person name="Nagy L.G."/>
        </authorList>
    </citation>
    <scope>NUCLEOTIDE SEQUENCE [LARGE SCALE GENOMIC DNA]</scope>
    <source>
        <strain evidence="11 12">CBS 309.79</strain>
    </source>
</reference>
<comment type="subcellular location">
    <subcellularLocation>
        <location evidence="8">Cell membrane</location>
        <topology evidence="8">Multi-pass membrane protein</topology>
    </subcellularLocation>
    <subcellularLocation>
        <location evidence="1">Membrane</location>
        <topology evidence="1">Multi-pass membrane protein</topology>
    </subcellularLocation>
</comment>
<dbReference type="Gene3D" id="1.20.1250.20">
    <property type="entry name" value="MFS general substrate transporter like domains"/>
    <property type="match status" value="2"/>
</dbReference>
<evidence type="ECO:0000256" key="4">
    <source>
        <dbReference type="ARBA" id="ARBA00022692"/>
    </source>
</evidence>
<dbReference type="InterPro" id="IPR036259">
    <property type="entry name" value="MFS_trans_sf"/>
</dbReference>
<keyword evidence="6 8" id="KW-0534">Nitrate assimilation</keyword>
<feature type="domain" description="Major facilitator superfamily (MFS) profile" evidence="10">
    <location>
        <begin position="59"/>
        <end position="515"/>
    </location>
</feature>
<feature type="transmembrane region" description="Helical" evidence="8">
    <location>
        <begin position="131"/>
        <end position="150"/>
    </location>
</feature>
<evidence type="ECO:0000256" key="2">
    <source>
        <dbReference type="ARBA" id="ARBA00008432"/>
    </source>
</evidence>
<feature type="transmembrane region" description="Helical" evidence="8">
    <location>
        <begin position="189"/>
        <end position="208"/>
    </location>
</feature>
<feature type="transmembrane region" description="Helical" evidence="8">
    <location>
        <begin position="493"/>
        <end position="513"/>
    </location>
</feature>
<feature type="transmembrane region" description="Helical" evidence="8">
    <location>
        <begin position="429"/>
        <end position="446"/>
    </location>
</feature>
<dbReference type="OrthoDB" id="434240at2759"/>
<dbReference type="InterPro" id="IPR004737">
    <property type="entry name" value="NO3_transporter_NarK/NarU-like"/>
</dbReference>
<feature type="transmembrane region" description="Helical" evidence="8">
    <location>
        <begin position="220"/>
        <end position="243"/>
    </location>
</feature>
<dbReference type="GO" id="GO:0005886">
    <property type="term" value="C:plasma membrane"/>
    <property type="evidence" value="ECO:0007669"/>
    <property type="project" value="UniProtKB-SubCell"/>
</dbReference>
<evidence type="ECO:0000313" key="12">
    <source>
        <dbReference type="Proteomes" id="UP000305067"/>
    </source>
</evidence>
<proteinExistence type="inferred from homology"/>